<feature type="domain" description="MmeI-like target recognition" evidence="8">
    <location>
        <begin position="793"/>
        <end position="951"/>
    </location>
</feature>
<feature type="region of interest" description="Disordered" evidence="5">
    <location>
        <begin position="234"/>
        <end position="256"/>
    </location>
</feature>
<feature type="compositionally biased region" description="Polar residues" evidence="5">
    <location>
        <begin position="1068"/>
        <end position="1079"/>
    </location>
</feature>
<evidence type="ECO:0000313" key="11">
    <source>
        <dbReference type="Proteomes" id="UP000315700"/>
    </source>
</evidence>
<reference evidence="10 11" key="1">
    <citation type="submission" date="2019-02" db="EMBL/GenBank/DDBJ databases">
        <title>Deep-cultivation of Planctomycetes and their phenomic and genomic characterization uncovers novel biology.</title>
        <authorList>
            <person name="Wiegand S."/>
            <person name="Jogler M."/>
            <person name="Boedeker C."/>
            <person name="Pinto D."/>
            <person name="Vollmers J."/>
            <person name="Rivas-Marin E."/>
            <person name="Kohn T."/>
            <person name="Peeters S.H."/>
            <person name="Heuer A."/>
            <person name="Rast P."/>
            <person name="Oberbeckmann S."/>
            <person name="Bunk B."/>
            <person name="Jeske O."/>
            <person name="Meyerdierks A."/>
            <person name="Storesund J.E."/>
            <person name="Kallscheuer N."/>
            <person name="Luecker S."/>
            <person name="Lage O.M."/>
            <person name="Pohl T."/>
            <person name="Merkel B.J."/>
            <person name="Hornburger P."/>
            <person name="Mueller R.-W."/>
            <person name="Bruemmer F."/>
            <person name="Labrenz M."/>
            <person name="Spormann A.M."/>
            <person name="Op den Camp H."/>
            <person name="Overmann J."/>
            <person name="Amann R."/>
            <person name="Jetten M.S.M."/>
            <person name="Mascher T."/>
            <person name="Medema M.H."/>
            <person name="Devos D.P."/>
            <person name="Kaster A.-K."/>
            <person name="Ovreas L."/>
            <person name="Rohde M."/>
            <person name="Galperin M.Y."/>
            <person name="Jogler C."/>
        </authorList>
    </citation>
    <scope>NUCLEOTIDE SEQUENCE [LARGE SCALE GENOMIC DNA]</scope>
    <source>
        <strain evidence="10 11">Pan44</strain>
    </source>
</reference>
<keyword evidence="3" id="KW-0808">Transferase</keyword>
<dbReference type="Pfam" id="PF20473">
    <property type="entry name" value="MmeI_Mtase"/>
    <property type="match status" value="1"/>
</dbReference>
<dbReference type="SUPFAM" id="SSF53335">
    <property type="entry name" value="S-adenosyl-L-methionine-dependent methyltransferases"/>
    <property type="match status" value="1"/>
</dbReference>
<dbReference type="GO" id="GO:0032259">
    <property type="term" value="P:methylation"/>
    <property type="evidence" value="ECO:0007669"/>
    <property type="project" value="UniProtKB-KW"/>
</dbReference>
<dbReference type="InterPro" id="IPR050953">
    <property type="entry name" value="N4_N6_ade-DNA_methylase"/>
</dbReference>
<accession>A0A517SCD2</accession>
<feature type="domain" description="MmeI-like helicase spacer" evidence="7">
    <location>
        <begin position="260"/>
        <end position="333"/>
    </location>
</feature>
<evidence type="ECO:0000256" key="1">
    <source>
        <dbReference type="ARBA" id="ARBA00011900"/>
    </source>
</evidence>
<feature type="region of interest" description="Disordered" evidence="5">
    <location>
        <begin position="1064"/>
        <end position="1126"/>
    </location>
</feature>
<dbReference type="Gene3D" id="3.40.50.150">
    <property type="entry name" value="Vaccinia Virus protein VP39"/>
    <property type="match status" value="1"/>
</dbReference>
<evidence type="ECO:0000259" key="8">
    <source>
        <dbReference type="Pfam" id="PF20466"/>
    </source>
</evidence>
<keyword evidence="2" id="KW-0489">Methyltransferase</keyword>
<dbReference type="RefSeq" id="WP_197453958.1">
    <property type="nucleotide sequence ID" value="NZ_CP036271.1"/>
</dbReference>
<feature type="domain" description="MmeI-like N-terminal" evidence="6">
    <location>
        <begin position="2"/>
        <end position="229"/>
    </location>
</feature>
<dbReference type="AlphaFoldDB" id="A0A517SCD2"/>
<evidence type="ECO:0000313" key="10">
    <source>
        <dbReference type="EMBL" id="QDT53782.1"/>
    </source>
</evidence>
<dbReference type="REBASE" id="355240">
    <property type="entry name" value="PbaPan44ORF18060P"/>
</dbReference>
<sequence>MTPNEFVNKWQAAAGKEIANSQSFLIDLCELLDVEKPRPTVSDDAANTYVFEKGVTFNNGDGSTSQGRVDLYRQGCFVLESKQGSERKSAEEAEALAEVTKNRRLLKGTAQRGSESWRQAMTKAYRQVKRYAEALPEWPPILIVADIGHCFDLYADFSGTGKLYQPFPDPKTFRIPLADIVHPERGQKTLAMLRAVWQDPQSLDPAKRAAKATRDLAAKLAELAKRLEGQIYDEDTATEAQGADAPRSPKGSRKKHSPEAVAQFLMRCLFTMFAEDLQVGGFRKDDFRKFLEARRDDPSTLKPMLEALWSQMNTGGFSTVLARKILEFNGGLFSECQAIPLTADQLELLIEAARADWSDVEPAIFGTLLERALDPHERHKLGAHYTPRAYVERLVMPTIIEPLREEWDDVYAEAIALVAAQKPGEARRTVREFHEKLCETRVLDPACGSGNFLYVSLELMKRLEGEVLNALREFGENQLPLLTIDPHQFLGIEVNPRAAAIADLVLWIGYLQWHFRTRGPDTLAEPIIRKFHNIECRDAMLAWDSVEPVVNEEGQPVTRWDGRTTKTHPVTREEVPDETARVQEMRYVNPRKAEWPKADYIVGNPPFVGNKRMKTVLGDGYVKAIRDAFRELPESIDYVMYWWHSAAHLLGQRLIHRSGLITTNSITQTFNNRVVRDNLVQSQASIVFAIPDHPWVDSSDGASVRIAMTVLGPGGLQGVLYEVQDSSSESDNPLLTSKVGEIAADLTVGVNLTSVQKLASNQRLACPGVQLSGQGFVISPAEAKASFGEADRLLLRPYITGRDITQLKREQYVLDTYGISLAELTERYPATYQWLSTRVKPERDQNPREKYAKEWWLHSEPRGKFRRALDDLEKIVVTSRTSRHRFFQFVGSRVLPETKVLVFALQDPASLAVLSSRIHVVFANRVGGWLGVGNDSTYNHSVCFESFPFPDMQGDLSTLRKRAEQLDTHRKRQQQLHPDLTMTGMYNVLEKLRSGEPLTAKEQVIHEQGLVSVLKQIHDELDAAVFEAYGWPATLTDEEILERLVALNHERAEEEKRGLVRWLRPEFQNPSGQGKTQQRLDVEEADDEEDEQPAKGRKTKGKKAGKGAAGTAGAAKGAKRAKKQAWPAKLAERIKAVRGALVSTGKPATLDDIAAQFTRPKKEQVGEVLEVLLEVGQARLVGTNRFVA</sequence>
<dbReference type="PANTHER" id="PTHR33841">
    <property type="entry name" value="DNA METHYLTRANSFERASE YEEA-RELATED"/>
    <property type="match status" value="1"/>
</dbReference>
<feature type="domain" description="MmeI-like DNA-methyltransferase" evidence="9">
    <location>
        <begin position="424"/>
        <end position="706"/>
    </location>
</feature>
<dbReference type="PANTHER" id="PTHR33841:SF1">
    <property type="entry name" value="DNA METHYLTRANSFERASE A"/>
    <property type="match status" value="1"/>
</dbReference>
<dbReference type="PRINTS" id="PR00507">
    <property type="entry name" value="N12N6MTFRASE"/>
</dbReference>
<protein>
    <recommendedName>
        <fullName evidence="1">site-specific DNA-methyltransferase (adenine-specific)</fullName>
        <ecNumber evidence="1">2.1.1.72</ecNumber>
    </recommendedName>
</protein>
<dbReference type="PROSITE" id="PS00092">
    <property type="entry name" value="N6_MTASE"/>
    <property type="match status" value="1"/>
</dbReference>
<evidence type="ECO:0000256" key="3">
    <source>
        <dbReference type="ARBA" id="ARBA00022679"/>
    </source>
</evidence>
<keyword evidence="11" id="KW-1185">Reference proteome</keyword>
<comment type="catalytic activity">
    <reaction evidence="4">
        <text>a 2'-deoxyadenosine in DNA + S-adenosyl-L-methionine = an N(6)-methyl-2'-deoxyadenosine in DNA + S-adenosyl-L-homocysteine + H(+)</text>
        <dbReference type="Rhea" id="RHEA:15197"/>
        <dbReference type="Rhea" id="RHEA-COMP:12418"/>
        <dbReference type="Rhea" id="RHEA-COMP:12419"/>
        <dbReference type="ChEBI" id="CHEBI:15378"/>
        <dbReference type="ChEBI" id="CHEBI:57856"/>
        <dbReference type="ChEBI" id="CHEBI:59789"/>
        <dbReference type="ChEBI" id="CHEBI:90615"/>
        <dbReference type="ChEBI" id="CHEBI:90616"/>
        <dbReference type="EC" id="2.1.1.72"/>
    </reaction>
</comment>
<dbReference type="EMBL" id="CP036271">
    <property type="protein sequence ID" value="QDT53782.1"/>
    <property type="molecule type" value="Genomic_DNA"/>
</dbReference>
<dbReference type="Proteomes" id="UP000315700">
    <property type="component" value="Chromosome"/>
</dbReference>
<evidence type="ECO:0000259" key="9">
    <source>
        <dbReference type="Pfam" id="PF20473"/>
    </source>
</evidence>
<dbReference type="InParanoid" id="A0A517SCD2"/>
<evidence type="ECO:0000256" key="2">
    <source>
        <dbReference type="ARBA" id="ARBA00022603"/>
    </source>
</evidence>
<dbReference type="Pfam" id="PF20465">
    <property type="entry name" value="MmeI_hel"/>
    <property type="match status" value="1"/>
</dbReference>
<dbReference type="GO" id="GO:0003676">
    <property type="term" value="F:nucleic acid binding"/>
    <property type="evidence" value="ECO:0007669"/>
    <property type="project" value="InterPro"/>
</dbReference>
<dbReference type="InterPro" id="IPR002052">
    <property type="entry name" value="DNA_methylase_N6_adenine_CS"/>
</dbReference>
<name>A0A517SCD2_9PLAN</name>
<proteinExistence type="predicted"/>
<dbReference type="InterPro" id="IPR046819">
    <property type="entry name" value="MmeI_hel"/>
</dbReference>
<dbReference type="Pfam" id="PF20464">
    <property type="entry name" value="MmeI_N"/>
    <property type="match status" value="1"/>
</dbReference>
<feature type="compositionally biased region" description="Basic residues" evidence="5">
    <location>
        <begin position="1095"/>
        <end position="1105"/>
    </location>
</feature>
<dbReference type="InterPro" id="IPR046816">
    <property type="entry name" value="MmeI_Mtase"/>
</dbReference>
<dbReference type="InterPro" id="IPR029063">
    <property type="entry name" value="SAM-dependent_MTases_sf"/>
</dbReference>
<evidence type="ECO:0000256" key="5">
    <source>
        <dbReference type="SAM" id="MobiDB-lite"/>
    </source>
</evidence>
<evidence type="ECO:0000259" key="7">
    <source>
        <dbReference type="Pfam" id="PF20465"/>
    </source>
</evidence>
<organism evidence="10 11">
    <name type="scientific">Caulifigura coniformis</name>
    <dbReference type="NCBI Taxonomy" id="2527983"/>
    <lineage>
        <taxon>Bacteria</taxon>
        <taxon>Pseudomonadati</taxon>
        <taxon>Planctomycetota</taxon>
        <taxon>Planctomycetia</taxon>
        <taxon>Planctomycetales</taxon>
        <taxon>Planctomycetaceae</taxon>
        <taxon>Caulifigura</taxon>
    </lineage>
</organism>
<dbReference type="KEGG" id="ccos:Pan44_18060"/>
<gene>
    <name evidence="10" type="ORF">Pan44_18060</name>
</gene>
<dbReference type="InterPro" id="IPR046817">
    <property type="entry name" value="MmeI_N"/>
</dbReference>
<dbReference type="InterPro" id="IPR046820">
    <property type="entry name" value="MmeI_TRD"/>
</dbReference>
<dbReference type="Pfam" id="PF20466">
    <property type="entry name" value="MmeI_TRD"/>
    <property type="match status" value="1"/>
</dbReference>
<evidence type="ECO:0000259" key="6">
    <source>
        <dbReference type="Pfam" id="PF20464"/>
    </source>
</evidence>
<dbReference type="EC" id="2.1.1.72" evidence="1"/>
<evidence type="ECO:0000256" key="4">
    <source>
        <dbReference type="ARBA" id="ARBA00047942"/>
    </source>
</evidence>
<dbReference type="GO" id="GO:0009007">
    <property type="term" value="F:site-specific DNA-methyltransferase (adenine-specific) activity"/>
    <property type="evidence" value="ECO:0007669"/>
    <property type="project" value="UniProtKB-EC"/>
</dbReference>